<reference evidence="2" key="2">
    <citation type="submission" date="2020-09" db="EMBL/GenBank/DDBJ databases">
        <authorList>
            <person name="Sun Q."/>
            <person name="Zhou Y."/>
        </authorList>
    </citation>
    <scope>NUCLEOTIDE SEQUENCE</scope>
    <source>
        <strain evidence="2">CGMCC 1.15958</strain>
    </source>
</reference>
<protein>
    <submittedName>
        <fullName evidence="2">RND transporter</fullName>
    </submittedName>
</protein>
<dbReference type="RefSeq" id="WP_188770617.1">
    <property type="nucleotide sequence ID" value="NZ_BMKK01000015.1"/>
</dbReference>
<dbReference type="PROSITE" id="PS51257">
    <property type="entry name" value="PROKAR_LIPOPROTEIN"/>
    <property type="match status" value="1"/>
</dbReference>
<name>A0A916Z762_9BACT</name>
<keyword evidence="3" id="KW-1185">Reference proteome</keyword>
<comment type="similarity">
    <text evidence="1">Belongs to the membrane fusion protein (MFP) (TC 8.A.1) family.</text>
</comment>
<dbReference type="NCBIfam" id="TIGR01730">
    <property type="entry name" value="RND_mfp"/>
    <property type="match status" value="1"/>
</dbReference>
<dbReference type="PANTHER" id="PTHR30469">
    <property type="entry name" value="MULTIDRUG RESISTANCE PROTEIN MDTA"/>
    <property type="match status" value="1"/>
</dbReference>
<organism evidence="2 3">
    <name type="scientific">Emticicia aquatilis</name>
    <dbReference type="NCBI Taxonomy" id="1537369"/>
    <lineage>
        <taxon>Bacteria</taxon>
        <taxon>Pseudomonadati</taxon>
        <taxon>Bacteroidota</taxon>
        <taxon>Cytophagia</taxon>
        <taxon>Cytophagales</taxon>
        <taxon>Leadbetterellaceae</taxon>
        <taxon>Emticicia</taxon>
    </lineage>
</organism>
<dbReference type="SUPFAM" id="SSF111369">
    <property type="entry name" value="HlyD-like secretion proteins"/>
    <property type="match status" value="1"/>
</dbReference>
<proteinExistence type="inferred from homology"/>
<dbReference type="AlphaFoldDB" id="A0A916Z762"/>
<dbReference type="Gene3D" id="2.40.420.20">
    <property type="match status" value="1"/>
</dbReference>
<sequence length="347" mass="37534">MKNIASIIILTVVFSCGKKNEKTAANLLTEETIAVKTANISAINALSQVTATGLLSTVNEAKYAFKIGGIVEKIYVNESQFFRKGQLLATLKITEIESQLSQANLGYEKAKRDYTRATILYKDSVATLEQLQNAKTGLDIAEKTIEGINFNKKYTSIYANADGFVTKKIVSEGEVIGGGMPVLAINETSGDAGWVLKLGVTDKEWAAIQVGNKCSVVLDAFPNKVFRGFVFRKSQAAEQNSGTFQVEVKPMLGNLKPALGMFGKATIDIGKSTKLLSIPYEAVIEADGNNAFVFTPVSSKKVKKVPIIIESFNNQAVIVKSGLENISEIIVSNSAFLNEKSTINIIK</sequence>
<reference evidence="2" key="1">
    <citation type="journal article" date="2014" name="Int. J. Syst. Evol. Microbiol.">
        <title>Complete genome sequence of Corynebacterium casei LMG S-19264T (=DSM 44701T), isolated from a smear-ripened cheese.</title>
        <authorList>
            <consortium name="US DOE Joint Genome Institute (JGI-PGF)"/>
            <person name="Walter F."/>
            <person name="Albersmeier A."/>
            <person name="Kalinowski J."/>
            <person name="Ruckert C."/>
        </authorList>
    </citation>
    <scope>NUCLEOTIDE SEQUENCE</scope>
    <source>
        <strain evidence="2">CGMCC 1.15958</strain>
    </source>
</reference>
<accession>A0A916Z762</accession>
<dbReference type="Gene3D" id="2.40.50.100">
    <property type="match status" value="1"/>
</dbReference>
<gene>
    <name evidence="2" type="ORF">GCM10011514_49710</name>
</gene>
<dbReference type="Proteomes" id="UP000609064">
    <property type="component" value="Unassembled WGS sequence"/>
</dbReference>
<dbReference type="PANTHER" id="PTHR30469:SF15">
    <property type="entry name" value="HLYD FAMILY OF SECRETION PROTEINS"/>
    <property type="match status" value="1"/>
</dbReference>
<dbReference type="Gene3D" id="2.40.30.170">
    <property type="match status" value="1"/>
</dbReference>
<evidence type="ECO:0000256" key="1">
    <source>
        <dbReference type="ARBA" id="ARBA00009477"/>
    </source>
</evidence>
<dbReference type="EMBL" id="BMKK01000015">
    <property type="protein sequence ID" value="GGD79769.1"/>
    <property type="molecule type" value="Genomic_DNA"/>
</dbReference>
<comment type="caution">
    <text evidence="2">The sequence shown here is derived from an EMBL/GenBank/DDBJ whole genome shotgun (WGS) entry which is preliminary data.</text>
</comment>
<dbReference type="GO" id="GO:1990281">
    <property type="term" value="C:efflux pump complex"/>
    <property type="evidence" value="ECO:0007669"/>
    <property type="project" value="TreeGrafter"/>
</dbReference>
<dbReference type="InterPro" id="IPR006143">
    <property type="entry name" value="RND_pump_MFP"/>
</dbReference>
<evidence type="ECO:0000313" key="2">
    <source>
        <dbReference type="EMBL" id="GGD79769.1"/>
    </source>
</evidence>
<dbReference type="GO" id="GO:0015562">
    <property type="term" value="F:efflux transmembrane transporter activity"/>
    <property type="evidence" value="ECO:0007669"/>
    <property type="project" value="TreeGrafter"/>
</dbReference>
<evidence type="ECO:0000313" key="3">
    <source>
        <dbReference type="Proteomes" id="UP000609064"/>
    </source>
</evidence>